<reference evidence="7" key="2">
    <citation type="submission" date="2023-05" db="EMBL/GenBank/DDBJ databases">
        <authorList>
            <consortium name="Lawrence Berkeley National Laboratory"/>
            <person name="Steindorff A."/>
            <person name="Hensen N."/>
            <person name="Bonometti L."/>
            <person name="Westerberg I."/>
            <person name="Brannstrom I.O."/>
            <person name="Guillou S."/>
            <person name="Cros-Aarteil S."/>
            <person name="Calhoun S."/>
            <person name="Haridas S."/>
            <person name="Kuo A."/>
            <person name="Mondo S."/>
            <person name="Pangilinan J."/>
            <person name="Riley R."/>
            <person name="Labutti K."/>
            <person name="Andreopoulos B."/>
            <person name="Lipzen A."/>
            <person name="Chen C."/>
            <person name="Yanf M."/>
            <person name="Daum C."/>
            <person name="Ng V."/>
            <person name="Clum A."/>
            <person name="Ohm R."/>
            <person name="Martin F."/>
            <person name="Silar P."/>
            <person name="Natvig D."/>
            <person name="Lalanne C."/>
            <person name="Gautier V."/>
            <person name="Ament-Velasquez S.L."/>
            <person name="Kruys A."/>
            <person name="Hutchinson M.I."/>
            <person name="Powell A.J."/>
            <person name="Barry K."/>
            <person name="Miller A.N."/>
            <person name="Grigoriev I.V."/>
            <person name="Debuchy R."/>
            <person name="Gladieux P."/>
            <person name="Thoren M.H."/>
            <person name="Johannesson H."/>
        </authorList>
    </citation>
    <scope>NUCLEOTIDE SEQUENCE</scope>
    <source>
        <strain evidence="7">CBS 103.79</strain>
    </source>
</reference>
<dbReference type="EMBL" id="MU855320">
    <property type="protein sequence ID" value="KAK3906729.1"/>
    <property type="molecule type" value="Genomic_DNA"/>
</dbReference>
<evidence type="ECO:0000256" key="5">
    <source>
        <dbReference type="SAM" id="MobiDB-lite"/>
    </source>
</evidence>
<dbReference type="Proteomes" id="UP001303889">
    <property type="component" value="Unassembled WGS sequence"/>
</dbReference>
<protein>
    <submittedName>
        <fullName evidence="7">RTA1 like protein-domain-containing protein</fullName>
    </submittedName>
</protein>
<keyword evidence="4 6" id="KW-0472">Membrane</keyword>
<keyword evidence="2 6" id="KW-0812">Transmembrane</keyword>
<evidence type="ECO:0000256" key="4">
    <source>
        <dbReference type="ARBA" id="ARBA00023136"/>
    </source>
</evidence>
<evidence type="ECO:0000256" key="1">
    <source>
        <dbReference type="ARBA" id="ARBA00004141"/>
    </source>
</evidence>
<comment type="subcellular location">
    <subcellularLocation>
        <location evidence="1">Membrane</location>
        <topology evidence="1">Multi-pass membrane protein</topology>
    </subcellularLocation>
</comment>
<accession>A0AAN6MTL1</accession>
<keyword evidence="3 6" id="KW-1133">Transmembrane helix</keyword>
<feature type="region of interest" description="Disordered" evidence="5">
    <location>
        <begin position="318"/>
        <end position="372"/>
    </location>
</feature>
<keyword evidence="8" id="KW-1185">Reference proteome</keyword>
<feature type="transmembrane region" description="Helical" evidence="6">
    <location>
        <begin position="251"/>
        <end position="269"/>
    </location>
</feature>
<feature type="transmembrane region" description="Helical" evidence="6">
    <location>
        <begin position="207"/>
        <end position="231"/>
    </location>
</feature>
<dbReference type="PANTHER" id="PTHR31465">
    <property type="entry name" value="PROTEIN RTA1-RELATED"/>
    <property type="match status" value="1"/>
</dbReference>
<comment type="caution">
    <text evidence="7">The sequence shown here is derived from an EMBL/GenBank/DDBJ whole genome shotgun (WGS) entry which is preliminary data.</text>
</comment>
<feature type="compositionally biased region" description="Basic residues" evidence="5">
    <location>
        <begin position="290"/>
        <end position="299"/>
    </location>
</feature>
<feature type="transmembrane region" description="Helical" evidence="6">
    <location>
        <begin position="24"/>
        <end position="42"/>
    </location>
</feature>
<dbReference type="GO" id="GO:0005886">
    <property type="term" value="C:plasma membrane"/>
    <property type="evidence" value="ECO:0007669"/>
    <property type="project" value="TreeGrafter"/>
</dbReference>
<dbReference type="Pfam" id="PF04479">
    <property type="entry name" value="RTA1"/>
    <property type="match status" value="1"/>
</dbReference>
<organism evidence="7 8">
    <name type="scientific">Staphylotrichum tortipilum</name>
    <dbReference type="NCBI Taxonomy" id="2831512"/>
    <lineage>
        <taxon>Eukaryota</taxon>
        <taxon>Fungi</taxon>
        <taxon>Dikarya</taxon>
        <taxon>Ascomycota</taxon>
        <taxon>Pezizomycotina</taxon>
        <taxon>Sordariomycetes</taxon>
        <taxon>Sordariomycetidae</taxon>
        <taxon>Sordariales</taxon>
        <taxon>Chaetomiaceae</taxon>
        <taxon>Staphylotrichum</taxon>
    </lineage>
</organism>
<dbReference type="PANTHER" id="PTHR31465:SF9">
    <property type="entry name" value="SPHINGOID LONG-CHAIN BASE TRANSPORTER RSB1"/>
    <property type="match status" value="1"/>
</dbReference>
<evidence type="ECO:0000256" key="2">
    <source>
        <dbReference type="ARBA" id="ARBA00022692"/>
    </source>
</evidence>
<evidence type="ECO:0000256" key="6">
    <source>
        <dbReference type="SAM" id="Phobius"/>
    </source>
</evidence>
<feature type="transmembrane region" description="Helical" evidence="6">
    <location>
        <begin position="121"/>
        <end position="147"/>
    </location>
</feature>
<evidence type="ECO:0000256" key="3">
    <source>
        <dbReference type="ARBA" id="ARBA00022989"/>
    </source>
</evidence>
<feature type="transmembrane region" description="Helical" evidence="6">
    <location>
        <begin position="49"/>
        <end position="69"/>
    </location>
</feature>
<feature type="region of interest" description="Disordered" evidence="5">
    <location>
        <begin position="285"/>
        <end position="306"/>
    </location>
</feature>
<feature type="transmembrane region" description="Helical" evidence="6">
    <location>
        <begin position="159"/>
        <end position="181"/>
    </location>
</feature>
<evidence type="ECO:0000313" key="8">
    <source>
        <dbReference type="Proteomes" id="UP001303889"/>
    </source>
</evidence>
<name>A0AAN6MTL1_9PEZI</name>
<gene>
    <name evidence="7" type="ORF">C8A05DRAFT_40484</name>
</gene>
<sequence>MSYFADCSGETCPVPYGAAPAGNAFILAAFAALIPPVVYAGLRYRILSHTLFLSAAVIVEIVGHVGKILLVSNPTSHVYSVVYLLGTHWGAVLLGSAVNLVLPHVLVLYGKEFRVVSDPVYMNIFFFILDIFTLAFQSVGIGFAATANTATESSQGVNILLTGLAIQIVSLITFLGTYRYFLSKLSHRRYILDDTYAPVYSSHRFKYFIICVQAVAAILLVRTAVRIAVFASGLNGPLAQSQVASFLLDDTLVLVAALILTVYPVGRAFGEAWAETSPRVLADRSDGLPLRHRHHRRNRSSQINHHVISLPYQSPAASPRFSPGFTPRSGMTPGLPAHPSPRGAPSTGVPSPRTPASAPPLASPRNYPVHQRAPYDATPAQTVPFMAPQESPGLDSAMWGMASPGEPGRKRRMRAVSAHETQMVQGDSLWD</sequence>
<evidence type="ECO:0000313" key="7">
    <source>
        <dbReference type="EMBL" id="KAK3906729.1"/>
    </source>
</evidence>
<feature type="transmembrane region" description="Helical" evidence="6">
    <location>
        <begin position="89"/>
        <end position="109"/>
    </location>
</feature>
<dbReference type="GO" id="GO:0000324">
    <property type="term" value="C:fungal-type vacuole"/>
    <property type="evidence" value="ECO:0007669"/>
    <property type="project" value="TreeGrafter"/>
</dbReference>
<reference evidence="7" key="1">
    <citation type="journal article" date="2023" name="Mol. Phylogenet. Evol.">
        <title>Genome-scale phylogeny and comparative genomics of the fungal order Sordariales.</title>
        <authorList>
            <person name="Hensen N."/>
            <person name="Bonometti L."/>
            <person name="Westerberg I."/>
            <person name="Brannstrom I.O."/>
            <person name="Guillou S."/>
            <person name="Cros-Aarteil S."/>
            <person name="Calhoun S."/>
            <person name="Haridas S."/>
            <person name="Kuo A."/>
            <person name="Mondo S."/>
            <person name="Pangilinan J."/>
            <person name="Riley R."/>
            <person name="LaButti K."/>
            <person name="Andreopoulos B."/>
            <person name="Lipzen A."/>
            <person name="Chen C."/>
            <person name="Yan M."/>
            <person name="Daum C."/>
            <person name="Ng V."/>
            <person name="Clum A."/>
            <person name="Steindorff A."/>
            <person name="Ohm R.A."/>
            <person name="Martin F."/>
            <person name="Silar P."/>
            <person name="Natvig D.O."/>
            <person name="Lalanne C."/>
            <person name="Gautier V."/>
            <person name="Ament-Velasquez S.L."/>
            <person name="Kruys A."/>
            <person name="Hutchinson M.I."/>
            <person name="Powell A.J."/>
            <person name="Barry K."/>
            <person name="Miller A.N."/>
            <person name="Grigoriev I.V."/>
            <person name="Debuchy R."/>
            <person name="Gladieux P."/>
            <person name="Hiltunen Thoren M."/>
            <person name="Johannesson H."/>
        </authorList>
    </citation>
    <scope>NUCLEOTIDE SEQUENCE</scope>
    <source>
        <strain evidence="7">CBS 103.79</strain>
    </source>
</reference>
<dbReference type="InterPro" id="IPR007568">
    <property type="entry name" value="RTA1"/>
</dbReference>
<proteinExistence type="predicted"/>
<dbReference type="AlphaFoldDB" id="A0AAN6MTL1"/>